<dbReference type="Gene3D" id="3.40.50.1820">
    <property type="entry name" value="alpha/beta hydrolase"/>
    <property type="match status" value="1"/>
</dbReference>
<name>A0A6L9XXA5_9MICO</name>
<evidence type="ECO:0000313" key="1">
    <source>
        <dbReference type="EMBL" id="NEN06023.1"/>
    </source>
</evidence>
<organism evidence="1 2">
    <name type="scientific">Leifsonia tongyongensis</name>
    <dbReference type="NCBI Taxonomy" id="1268043"/>
    <lineage>
        <taxon>Bacteria</taxon>
        <taxon>Bacillati</taxon>
        <taxon>Actinomycetota</taxon>
        <taxon>Actinomycetes</taxon>
        <taxon>Micrococcales</taxon>
        <taxon>Microbacteriaceae</taxon>
        <taxon>Leifsonia</taxon>
    </lineage>
</organism>
<dbReference type="Proteomes" id="UP000474967">
    <property type="component" value="Unassembled WGS sequence"/>
</dbReference>
<dbReference type="AlphaFoldDB" id="A0A6L9XXA5"/>
<sequence length="457" mass="47472">MAVAVSRLVIHATAVESAAVISATVVTTYRLAEDALAIAATGLGNAAGTAGAFATRAGDEALAGLAAAESAGVLFGTAIIGVKVAVDSLVAGFGDEFVAALVPGLLKTLEDYRNNPEWVMGGGALFGALFGANIASAFEMNGAFAHAITRFESSLGRTGPFYDDILRGLIASGNTFGFFIDRPAELGPSGLTEKRLAELARLRAAMSSNAVFGSDGAFRVDANERIVPSDITSLLASGRQIDDIGKDGFATIRVITNTDQEGRITSYIVQIPSTQSFDLQRMTAPSDLTADLHSMVGGRQTALARAVLDSMEAAGIPADPDGPPILLAGFSLGGITAASLASSDTSYNIRQVITAGSPIARFSIPDDVDVIALEATQDIVCATDGATNPVEWTTLRKSAPYFAGESPGSLIRPDIAHNLDRYARMAANNPELGADSKVARYFDGNLAVHDYYAKTIE</sequence>
<gene>
    <name evidence="1" type="ORF">G3T36_09060</name>
</gene>
<dbReference type="SUPFAM" id="SSF53474">
    <property type="entry name" value="alpha/beta-Hydrolases"/>
    <property type="match status" value="1"/>
</dbReference>
<reference evidence="1 2" key="1">
    <citation type="journal article" date="2014" name="J. Microbiol.">
        <title>Diaminobutyricibacter tongyongensis gen. nov., sp. nov. and Homoserinibacter gongjuensis gen. nov., sp. nov. belong to the family Microbacteriaceae.</title>
        <authorList>
            <person name="Kim S.J."/>
            <person name="Ahn J.H."/>
            <person name="Weon H.Y."/>
            <person name="Hamada M."/>
            <person name="Suzuki K."/>
            <person name="Kwon S.W."/>
        </authorList>
    </citation>
    <scope>NUCLEOTIDE SEQUENCE [LARGE SCALE GENOMIC DNA]</scope>
    <source>
        <strain evidence="1 2">NBRC 108724</strain>
    </source>
</reference>
<dbReference type="RefSeq" id="WP_163289482.1">
    <property type="nucleotide sequence ID" value="NZ_JAAGWY010000002.1"/>
</dbReference>
<dbReference type="EMBL" id="JAAGWY010000002">
    <property type="protein sequence ID" value="NEN06023.1"/>
    <property type="molecule type" value="Genomic_DNA"/>
</dbReference>
<evidence type="ECO:0008006" key="3">
    <source>
        <dbReference type="Google" id="ProtNLM"/>
    </source>
</evidence>
<proteinExistence type="predicted"/>
<evidence type="ECO:0000313" key="2">
    <source>
        <dbReference type="Proteomes" id="UP000474967"/>
    </source>
</evidence>
<protein>
    <recommendedName>
        <fullName evidence="3">Fungal lipase-like domain-containing protein</fullName>
    </recommendedName>
</protein>
<accession>A0A6L9XXA5</accession>
<comment type="caution">
    <text evidence="1">The sequence shown here is derived from an EMBL/GenBank/DDBJ whole genome shotgun (WGS) entry which is preliminary data.</text>
</comment>
<keyword evidence="2" id="KW-1185">Reference proteome</keyword>
<dbReference type="InterPro" id="IPR029058">
    <property type="entry name" value="AB_hydrolase_fold"/>
</dbReference>